<feature type="region of interest" description="Disordered" evidence="1">
    <location>
        <begin position="329"/>
        <end position="437"/>
    </location>
</feature>
<evidence type="ECO:0000256" key="1">
    <source>
        <dbReference type="SAM" id="MobiDB-lite"/>
    </source>
</evidence>
<dbReference type="EMBL" id="CAJFCJ010000019">
    <property type="protein sequence ID" value="CAD5123425.1"/>
    <property type="molecule type" value="Genomic_DNA"/>
</dbReference>
<organism evidence="2 3">
    <name type="scientific">Dimorphilus gyrociliatus</name>
    <dbReference type="NCBI Taxonomy" id="2664684"/>
    <lineage>
        <taxon>Eukaryota</taxon>
        <taxon>Metazoa</taxon>
        <taxon>Spiralia</taxon>
        <taxon>Lophotrochozoa</taxon>
        <taxon>Annelida</taxon>
        <taxon>Polychaeta</taxon>
        <taxon>Polychaeta incertae sedis</taxon>
        <taxon>Dinophilidae</taxon>
        <taxon>Dimorphilus</taxon>
    </lineage>
</organism>
<comment type="caution">
    <text evidence="2">The sequence shown here is derived from an EMBL/GenBank/DDBJ whole genome shotgun (WGS) entry which is preliminary data.</text>
</comment>
<feature type="compositionally biased region" description="Polar residues" evidence="1">
    <location>
        <begin position="343"/>
        <end position="358"/>
    </location>
</feature>
<reference evidence="2 3" key="1">
    <citation type="submission" date="2020-08" db="EMBL/GenBank/DDBJ databases">
        <authorList>
            <person name="Hejnol A."/>
        </authorList>
    </citation>
    <scope>NUCLEOTIDE SEQUENCE [LARGE SCALE GENOMIC DNA]</scope>
</reference>
<proteinExistence type="predicted"/>
<sequence length="563" mass="65158">MSDNEAWNDHLDSSDKEELEWALYSQIHFEYNNDMPTTPTLFNSYSNDNKKDHLGASPSLKSHESKVLLENRKNSTPRTSDRQTRNNRDKPIKISSFLERKESTEKEVVLKSKNTSKHKNQRQLESVKGKDSKIGAKNIEENESPTKGLSTSKKQKTVKMAKELSTEYSSPVRLRTTSEGGLEDKLNNLSNKKPNRVQVEYDEITDKKTDENEQKPNKKVKKRKHAYYSSDSSILSLSEDEVESKNLITNVLKSMNISGIPRKSERNAKCSSDDSVKLPHTDMQEAGNISETDKDLPESSRKPKDRCKYCRKRGHKRVTCPEYLLLGQNDNSKKQNKRKNELKNLSSQNCPLRQNQSISKDKSKTESELSEKLENQEEQSSSHFQNQLQSISEKLDNQSSNANLSTSQKGDEKSIESSHIVDNNTTTTTKIDAKSEQDSGLEKLLSKQLKNWHLNPYRKRTNHKFFIPHYMRNICDFYNVPPREMDTFGTYATHSDVWCDYTLTETMKETESIDNAPQTRQNSTNNYDQSKNNRNSKSKNKKWHIGRKKERKRLNQQTENYRH</sequence>
<feature type="compositionally biased region" description="Basic and acidic residues" evidence="1">
    <location>
        <begin position="263"/>
        <end position="283"/>
    </location>
</feature>
<feature type="compositionally biased region" description="Basic and acidic residues" evidence="1">
    <location>
        <begin position="359"/>
        <end position="375"/>
    </location>
</feature>
<dbReference type="AlphaFoldDB" id="A0A7I8W4K8"/>
<feature type="compositionally biased region" description="Polar residues" evidence="1">
    <location>
        <begin position="378"/>
        <end position="408"/>
    </location>
</feature>
<evidence type="ECO:0000313" key="3">
    <source>
        <dbReference type="Proteomes" id="UP000549394"/>
    </source>
</evidence>
<feature type="compositionally biased region" description="Basic and acidic residues" evidence="1">
    <location>
        <begin position="291"/>
        <end position="307"/>
    </location>
</feature>
<feature type="compositionally biased region" description="Basic and acidic residues" evidence="1">
    <location>
        <begin position="61"/>
        <end position="110"/>
    </location>
</feature>
<keyword evidence="3" id="KW-1185">Reference proteome</keyword>
<feature type="region of interest" description="Disordered" evidence="1">
    <location>
        <begin position="510"/>
        <end position="563"/>
    </location>
</feature>
<feature type="compositionally biased region" description="Polar residues" evidence="1">
    <location>
        <begin position="513"/>
        <end position="529"/>
    </location>
</feature>
<feature type="compositionally biased region" description="Basic and acidic residues" evidence="1">
    <location>
        <begin position="125"/>
        <end position="140"/>
    </location>
</feature>
<feature type="region of interest" description="Disordered" evidence="1">
    <location>
        <begin position="263"/>
        <end position="307"/>
    </location>
</feature>
<accession>A0A7I8W4K8</accession>
<feature type="region of interest" description="Disordered" evidence="1">
    <location>
        <begin position="32"/>
        <end position="234"/>
    </location>
</feature>
<dbReference type="Proteomes" id="UP000549394">
    <property type="component" value="Unassembled WGS sequence"/>
</dbReference>
<gene>
    <name evidence="2" type="ORF">DGYR_LOCUS11108</name>
</gene>
<protein>
    <submittedName>
        <fullName evidence="2">DgyrCDS11774</fullName>
    </submittedName>
</protein>
<evidence type="ECO:0000313" key="2">
    <source>
        <dbReference type="EMBL" id="CAD5123425.1"/>
    </source>
</evidence>
<feature type="compositionally biased region" description="Basic and acidic residues" evidence="1">
    <location>
        <begin position="204"/>
        <end position="216"/>
    </location>
</feature>
<name>A0A7I8W4K8_9ANNE</name>
<feature type="compositionally biased region" description="Basic residues" evidence="1">
    <location>
        <begin position="217"/>
        <end position="226"/>
    </location>
</feature>
<feature type="compositionally biased region" description="Polar residues" evidence="1">
    <location>
        <begin position="34"/>
        <end position="47"/>
    </location>
</feature>
<feature type="compositionally biased region" description="Polar residues" evidence="1">
    <location>
        <begin position="420"/>
        <end position="430"/>
    </location>
</feature>
<feature type="compositionally biased region" description="Basic residues" evidence="1">
    <location>
        <begin position="534"/>
        <end position="554"/>
    </location>
</feature>